<dbReference type="PROSITE" id="PS50174">
    <property type="entry name" value="G_PATCH"/>
    <property type="match status" value="1"/>
</dbReference>
<dbReference type="OrthoDB" id="29523at2759"/>
<sequence length="365" mass="40929">MGLGGGRKRTKLSHDPNNTNWTSSEGYGRRLLQSKGWTPGASLGARGKSYTREKDTSYIRVSLKDDTLGLGAKSGVNLPPTGLDAFQGLLGRLNGKKDDELEKEQKTRDDLRRAVYTENRWGALRFIRGGFLVGDRIQEVGSDETPAEIPSDSRAEQAVPSKTDVSAIESTKALPNPVTQEVNVKRSKKSQKRKQSETADQPLEEAVNHQLPTFGHSPDIEERQSKGFVEGEEKLKRRSEKAERKLARQVRREEKRLRRSELAMEKKDLGVAELEAQDHARQAVAAEPMQFTASPTQHTRGRHNVRSRYVQQKKMALMNPKALNEVNDLIHEPYLYPNGLTDFADSDDQSLNYSVTEQQQAQNGP</sequence>
<feature type="region of interest" description="Disordered" evidence="1">
    <location>
        <begin position="340"/>
        <end position="365"/>
    </location>
</feature>
<protein>
    <submittedName>
        <fullName evidence="3">Telomerase inhibitor</fullName>
    </submittedName>
</protein>
<feature type="domain" description="G-patch" evidence="2">
    <location>
        <begin position="24"/>
        <end position="75"/>
    </location>
</feature>
<feature type="compositionally biased region" description="Polar residues" evidence="1">
    <location>
        <begin position="15"/>
        <end position="25"/>
    </location>
</feature>
<dbReference type="GO" id="GO:0003676">
    <property type="term" value="F:nucleic acid binding"/>
    <property type="evidence" value="ECO:0007669"/>
    <property type="project" value="InterPro"/>
</dbReference>
<dbReference type="Proteomes" id="UP000664521">
    <property type="component" value="Unassembled WGS sequence"/>
</dbReference>
<feature type="compositionally biased region" description="Basic residues" evidence="1">
    <location>
        <begin position="1"/>
        <end position="11"/>
    </location>
</feature>
<evidence type="ECO:0000259" key="2">
    <source>
        <dbReference type="PROSITE" id="PS50174"/>
    </source>
</evidence>
<feature type="region of interest" description="Disordered" evidence="1">
    <location>
        <begin position="1"/>
        <end position="27"/>
    </location>
</feature>
<feature type="compositionally biased region" description="Polar residues" evidence="1">
    <location>
        <begin position="349"/>
        <end position="365"/>
    </location>
</feature>
<feature type="region of interest" description="Disordered" evidence="1">
    <location>
        <begin position="142"/>
        <end position="241"/>
    </location>
</feature>
<reference evidence="3" key="1">
    <citation type="submission" date="2021-03" db="EMBL/GenBank/DDBJ databases">
        <authorList>
            <person name="Tagirdzhanova G."/>
        </authorList>
    </citation>
    <scope>NUCLEOTIDE SEQUENCE</scope>
</reference>
<dbReference type="InterPro" id="IPR000467">
    <property type="entry name" value="G_patch_dom"/>
</dbReference>
<proteinExistence type="predicted"/>
<comment type="caution">
    <text evidence="3">The sequence shown here is derived from an EMBL/GenBank/DDBJ whole genome shotgun (WGS) entry which is preliminary data.</text>
</comment>
<name>A0A8H3FKX0_9LECA</name>
<evidence type="ECO:0000256" key="1">
    <source>
        <dbReference type="SAM" id="MobiDB-lite"/>
    </source>
</evidence>
<dbReference type="AlphaFoldDB" id="A0A8H3FKX0"/>
<dbReference type="SMART" id="SM00443">
    <property type="entry name" value="G_patch"/>
    <property type="match status" value="1"/>
</dbReference>
<accession>A0A8H3FKX0</accession>
<organism evidence="3 4">
    <name type="scientific">Heterodermia speciosa</name>
    <dbReference type="NCBI Taxonomy" id="116794"/>
    <lineage>
        <taxon>Eukaryota</taxon>
        <taxon>Fungi</taxon>
        <taxon>Dikarya</taxon>
        <taxon>Ascomycota</taxon>
        <taxon>Pezizomycotina</taxon>
        <taxon>Lecanoromycetes</taxon>
        <taxon>OSLEUM clade</taxon>
        <taxon>Lecanoromycetidae</taxon>
        <taxon>Caliciales</taxon>
        <taxon>Physciaceae</taxon>
        <taxon>Heterodermia</taxon>
    </lineage>
</organism>
<evidence type="ECO:0000313" key="3">
    <source>
        <dbReference type="EMBL" id="CAF9924707.1"/>
    </source>
</evidence>
<gene>
    <name evidence="3" type="primary">PXR1</name>
    <name evidence="3" type="ORF">HETSPECPRED_005666</name>
</gene>
<dbReference type="EMBL" id="CAJPDS010000036">
    <property type="protein sequence ID" value="CAF9924707.1"/>
    <property type="molecule type" value="Genomic_DNA"/>
</dbReference>
<evidence type="ECO:0000313" key="4">
    <source>
        <dbReference type="Proteomes" id="UP000664521"/>
    </source>
</evidence>
<feature type="compositionally biased region" description="Basic and acidic residues" evidence="1">
    <location>
        <begin position="218"/>
        <end position="241"/>
    </location>
</feature>
<keyword evidence="4" id="KW-1185">Reference proteome</keyword>